<dbReference type="SUPFAM" id="SSF52255">
    <property type="entry name" value="N5-CAIR mutase (phosphoribosylaminoimidazole carboxylase, PurE)"/>
    <property type="match status" value="1"/>
</dbReference>
<feature type="domain" description="PurE" evidence="2">
    <location>
        <begin position="83"/>
        <end position="226"/>
    </location>
</feature>
<dbReference type="InterPro" id="IPR000031">
    <property type="entry name" value="PurE_dom"/>
</dbReference>
<dbReference type="AlphaFoldDB" id="T1A8V1"/>
<reference evidence="3" key="1">
    <citation type="submission" date="2013-08" db="EMBL/GenBank/DDBJ databases">
        <authorList>
            <person name="Mendez C."/>
            <person name="Richter M."/>
            <person name="Ferrer M."/>
            <person name="Sanchez J."/>
        </authorList>
    </citation>
    <scope>NUCLEOTIDE SEQUENCE</scope>
</reference>
<dbReference type="EMBL" id="AUZY01006734">
    <property type="protein sequence ID" value="EQD53442.1"/>
    <property type="molecule type" value="Genomic_DNA"/>
</dbReference>
<dbReference type="PANTHER" id="PTHR43064">
    <property type="entry name" value="PHOSPHORIBOSYLAMINOIMIDAZOLE CARBOXYLASE-RELATED"/>
    <property type="match status" value="1"/>
</dbReference>
<dbReference type="PANTHER" id="PTHR43064:SF1">
    <property type="entry name" value="SLL1489 PROTEIN"/>
    <property type="match status" value="1"/>
</dbReference>
<organism evidence="3">
    <name type="scientific">mine drainage metagenome</name>
    <dbReference type="NCBI Taxonomy" id="410659"/>
    <lineage>
        <taxon>unclassified sequences</taxon>
        <taxon>metagenomes</taxon>
        <taxon>ecological metagenomes</taxon>
    </lineage>
</organism>
<dbReference type="Gene3D" id="3.40.50.1970">
    <property type="match status" value="1"/>
</dbReference>
<dbReference type="InterPro" id="IPR039476">
    <property type="entry name" value="P2CMN_synthase_LarB"/>
</dbReference>
<evidence type="ECO:0000259" key="2">
    <source>
        <dbReference type="SMART" id="SM01001"/>
    </source>
</evidence>
<dbReference type="GO" id="GO:0006189">
    <property type="term" value="P:'de novo' IMP biosynthetic process"/>
    <property type="evidence" value="ECO:0007669"/>
    <property type="project" value="InterPro"/>
</dbReference>
<name>T1A8V1_9ZZZZ</name>
<gene>
    <name evidence="3" type="ORF">B1B_10245</name>
</gene>
<dbReference type="Pfam" id="PF00731">
    <property type="entry name" value="AIRC"/>
    <property type="match status" value="1"/>
</dbReference>
<feature type="region of interest" description="Disordered" evidence="1">
    <location>
        <begin position="216"/>
        <end position="235"/>
    </location>
</feature>
<dbReference type="NCBIfam" id="NF033503">
    <property type="entry name" value="LarB"/>
    <property type="match status" value="1"/>
</dbReference>
<sequence length="235" mass="24429">MGRRERTGLPEIVLAEGKSLQDLERLLRRLDTLPEAILISRLSGAQKDLFRVLRKEGLVIREIPGADLAVLHPGAGDRPLLGATAALVTAGTADARVAAEVEGVLREWGARVVRADDVGVAGLHRLLQVLPALKAADPGVYLVCAGREGALAPVLAGLVDRPVLGIPTSQGYGRGGRGEAALLTMLQSCAPLAVVNIDGGIPAAVVAAQILRGGLRRPAHPSTPSGSRASRTRFA</sequence>
<dbReference type="GO" id="GO:0016787">
    <property type="term" value="F:hydrolase activity"/>
    <property type="evidence" value="ECO:0007669"/>
    <property type="project" value="InterPro"/>
</dbReference>
<reference evidence="3" key="2">
    <citation type="journal article" date="2014" name="ISME J.">
        <title>Microbial stratification in low pH oxic and suboxic macroscopic growths along an acid mine drainage.</title>
        <authorList>
            <person name="Mendez-Garcia C."/>
            <person name="Mesa V."/>
            <person name="Sprenger R.R."/>
            <person name="Richter M."/>
            <person name="Diez M.S."/>
            <person name="Solano J."/>
            <person name="Bargiela R."/>
            <person name="Golyshina O.V."/>
            <person name="Manteca A."/>
            <person name="Ramos J.L."/>
            <person name="Gallego J.R."/>
            <person name="Llorente I."/>
            <person name="Martins Dos Santos V.A."/>
            <person name="Jensen O.N."/>
            <person name="Pelaez A.I."/>
            <person name="Sanchez J."/>
            <person name="Ferrer M."/>
        </authorList>
    </citation>
    <scope>NUCLEOTIDE SEQUENCE</scope>
</reference>
<evidence type="ECO:0000313" key="3">
    <source>
        <dbReference type="EMBL" id="EQD53442.1"/>
    </source>
</evidence>
<comment type="caution">
    <text evidence="3">The sequence shown here is derived from an EMBL/GenBank/DDBJ whole genome shotgun (WGS) entry which is preliminary data.</text>
</comment>
<evidence type="ECO:0000256" key="1">
    <source>
        <dbReference type="SAM" id="MobiDB-lite"/>
    </source>
</evidence>
<dbReference type="SMART" id="SM01001">
    <property type="entry name" value="AIRC"/>
    <property type="match status" value="1"/>
</dbReference>
<proteinExistence type="predicted"/>
<accession>T1A8V1</accession>
<protein>
    <submittedName>
        <fullName evidence="3">1-(5-phosphoribosyl)-5-amino-4-imidazole-carboxylate (AIR) carboxylase</fullName>
    </submittedName>
</protein>